<proteinExistence type="predicted"/>
<dbReference type="Proteomes" id="UP000525652">
    <property type="component" value="Unassembled WGS sequence"/>
</dbReference>
<dbReference type="InterPro" id="IPR011055">
    <property type="entry name" value="Dup_hybrid_motif"/>
</dbReference>
<reference evidence="2 3" key="1">
    <citation type="submission" date="2020-07" db="EMBL/GenBank/DDBJ databases">
        <authorList>
            <person name="Feng X."/>
        </authorList>
    </citation>
    <scope>NUCLEOTIDE SEQUENCE [LARGE SCALE GENOMIC DNA]</scope>
    <source>
        <strain evidence="2 3">JCM14086</strain>
    </source>
</reference>
<dbReference type="PANTHER" id="PTHR21666:SF270">
    <property type="entry name" value="MUREIN HYDROLASE ACTIVATOR ENVC"/>
    <property type="match status" value="1"/>
</dbReference>
<dbReference type="Pfam" id="PF01551">
    <property type="entry name" value="Peptidase_M23"/>
    <property type="match status" value="1"/>
</dbReference>
<keyword evidence="3" id="KW-1185">Reference proteome</keyword>
<dbReference type="PANTHER" id="PTHR21666">
    <property type="entry name" value="PEPTIDASE-RELATED"/>
    <property type="match status" value="1"/>
</dbReference>
<evidence type="ECO:0000313" key="2">
    <source>
        <dbReference type="EMBL" id="MBC2600732.1"/>
    </source>
</evidence>
<name>A0A7X1AVI5_9BACT</name>
<dbReference type="AlphaFoldDB" id="A0A7X1AVI5"/>
<dbReference type="Gene3D" id="2.70.70.10">
    <property type="entry name" value="Glucose Permease (Domain IIA)"/>
    <property type="match status" value="1"/>
</dbReference>
<dbReference type="CDD" id="cd12797">
    <property type="entry name" value="M23_peptidase"/>
    <property type="match status" value="1"/>
</dbReference>
<evidence type="ECO:0000313" key="3">
    <source>
        <dbReference type="Proteomes" id="UP000525652"/>
    </source>
</evidence>
<comment type="caution">
    <text evidence="2">The sequence shown here is derived from an EMBL/GenBank/DDBJ whole genome shotgun (WGS) entry which is preliminary data.</text>
</comment>
<dbReference type="SUPFAM" id="SSF51261">
    <property type="entry name" value="Duplicated hybrid motif"/>
    <property type="match status" value="1"/>
</dbReference>
<accession>A0A7X1AVI5</accession>
<feature type="domain" description="M23ase beta-sheet core" evidence="1">
    <location>
        <begin position="94"/>
        <end position="181"/>
    </location>
</feature>
<dbReference type="InterPro" id="IPR016047">
    <property type="entry name" value="M23ase_b-sheet_dom"/>
</dbReference>
<dbReference type="GO" id="GO:0004222">
    <property type="term" value="F:metalloendopeptidase activity"/>
    <property type="evidence" value="ECO:0007669"/>
    <property type="project" value="TreeGrafter"/>
</dbReference>
<dbReference type="InterPro" id="IPR050570">
    <property type="entry name" value="Cell_wall_metabolism_enzyme"/>
</dbReference>
<dbReference type="RefSeq" id="WP_185691470.1">
    <property type="nucleotide sequence ID" value="NZ_JACHVA010000033.1"/>
</dbReference>
<organism evidence="2 3">
    <name type="scientific">Puniceicoccus vermicola</name>
    <dbReference type="NCBI Taxonomy" id="388746"/>
    <lineage>
        <taxon>Bacteria</taxon>
        <taxon>Pseudomonadati</taxon>
        <taxon>Verrucomicrobiota</taxon>
        <taxon>Opitutia</taxon>
        <taxon>Puniceicoccales</taxon>
        <taxon>Puniceicoccaceae</taxon>
        <taxon>Puniceicoccus</taxon>
    </lineage>
</organism>
<sequence>MVRKLRGRFLGIGALALLVMGGGSSSWADRLPLVWPTPNRAFLEGKPLEDFIQPTSSGRVESGLYGCVRNGGYRFHEALDLKPVERDRNGRPLDPAFAAMPGEVVYTNQIAGNSSYGKYVVIRHDYEGIEFYTLYAHLRSIDSGVRAGVFVEQGATLGIMGSTAGGYTIPRSRSHLHFEIGVQLDSDFAWWYNKQRYGSKNQHGPWNGINLSGWDPLEYYRLALAGKISGPRQFLLRQPAAVRVRVPYSGVPDLVRRSPGMAGDEIGDSGAGWEVDFSEYGVPLRFRRISAEAMKGSGSGAEVIAYDGDLAFAKCKDLLDKKGDGYVPGSDLRRALELIFGR</sequence>
<gene>
    <name evidence="2" type="ORF">H5P30_02935</name>
</gene>
<evidence type="ECO:0000259" key="1">
    <source>
        <dbReference type="Pfam" id="PF01551"/>
    </source>
</evidence>
<protein>
    <submittedName>
        <fullName evidence="2">M23 family metallopeptidase</fullName>
    </submittedName>
</protein>
<dbReference type="EMBL" id="JACHVA010000033">
    <property type="protein sequence ID" value="MBC2600732.1"/>
    <property type="molecule type" value="Genomic_DNA"/>
</dbReference>